<organism evidence="12 13">
    <name type="scientific">Ferrovibrio terrae</name>
    <dbReference type="NCBI Taxonomy" id="2594003"/>
    <lineage>
        <taxon>Bacteria</taxon>
        <taxon>Pseudomonadati</taxon>
        <taxon>Pseudomonadota</taxon>
        <taxon>Alphaproteobacteria</taxon>
        <taxon>Rhodospirillales</taxon>
        <taxon>Rhodospirillaceae</taxon>
        <taxon>Ferrovibrio</taxon>
    </lineage>
</organism>
<dbReference type="PANTHER" id="PTHR47245">
    <property type="entry name" value="PEPTIDYLPROLYL ISOMERASE"/>
    <property type="match status" value="1"/>
</dbReference>
<evidence type="ECO:0000256" key="9">
    <source>
        <dbReference type="SAM" id="MobiDB-lite"/>
    </source>
</evidence>
<evidence type="ECO:0000313" key="12">
    <source>
        <dbReference type="EMBL" id="QDO96000.1"/>
    </source>
</evidence>
<name>A0A516GXD7_9PROT</name>
<evidence type="ECO:0000259" key="11">
    <source>
        <dbReference type="PROSITE" id="PS50198"/>
    </source>
</evidence>
<comment type="similarity">
    <text evidence="2">Belongs to the PpiC/parvulin rotamase family.</text>
</comment>
<dbReference type="PROSITE" id="PS50198">
    <property type="entry name" value="PPIC_PPIASE_2"/>
    <property type="match status" value="1"/>
</dbReference>
<evidence type="ECO:0000256" key="1">
    <source>
        <dbReference type="ARBA" id="ARBA00000971"/>
    </source>
</evidence>
<evidence type="ECO:0000256" key="4">
    <source>
        <dbReference type="ARBA" id="ARBA00018370"/>
    </source>
</evidence>
<dbReference type="AlphaFoldDB" id="A0A516GXD7"/>
<sequence>MPCPKRDLAYALGRPFSASQASLAVTRSIRSALLIAAAVVALSPAAFAQQKQPAKAADDPVVARVNGQPIHRSTVLDFYSQLPPQMAQIPLEQILPGIINELAARRLLSEAAEKAKLGDNADVKKQLQSAREQVLQQAYLDRKVKEEITDAKMKARYDELIQQQPPQEEVHARHILVASEADAKAALDEVKKGADFTEVSKKRSTGPTAATGGDLGFFTKDKMVPPFAEAAFKLQPGQVTEVPVQTQFGWHVIKVEARRKSEPPKFEDVRGQVQEMMSGEVVEKIVADLRKGAKIETLDWPQEGGGNRLPTIAPAPKKN</sequence>
<evidence type="ECO:0000256" key="6">
    <source>
        <dbReference type="ARBA" id="ARBA00030642"/>
    </source>
</evidence>
<dbReference type="Proteomes" id="UP000317496">
    <property type="component" value="Chromosome"/>
</dbReference>
<dbReference type="InterPro" id="IPR046357">
    <property type="entry name" value="PPIase_dom_sf"/>
</dbReference>
<feature type="chain" id="PRO_5021787945" description="Parvulin-like PPIase" evidence="10">
    <location>
        <begin position="49"/>
        <end position="319"/>
    </location>
</feature>
<feature type="signal peptide" evidence="10">
    <location>
        <begin position="1"/>
        <end position="48"/>
    </location>
</feature>
<evidence type="ECO:0000256" key="5">
    <source>
        <dbReference type="ARBA" id="ARBA00023110"/>
    </source>
</evidence>
<evidence type="ECO:0000256" key="2">
    <source>
        <dbReference type="ARBA" id="ARBA00007656"/>
    </source>
</evidence>
<reference evidence="12 13" key="1">
    <citation type="submission" date="2019-07" db="EMBL/GenBank/DDBJ databases">
        <title>Genome sequencing for Ferrovibrio sp. K5.</title>
        <authorList>
            <person name="Park S.-J."/>
        </authorList>
    </citation>
    <scope>NUCLEOTIDE SEQUENCE [LARGE SCALE GENOMIC DNA]</scope>
    <source>
        <strain evidence="12 13">K5</strain>
    </source>
</reference>
<keyword evidence="10" id="KW-0732">Signal</keyword>
<proteinExistence type="inferred from homology"/>
<dbReference type="Gene3D" id="3.10.50.40">
    <property type="match status" value="1"/>
</dbReference>
<dbReference type="InterPro" id="IPR000297">
    <property type="entry name" value="PPIase_PpiC"/>
</dbReference>
<protein>
    <recommendedName>
        <fullName evidence="4">Parvulin-like PPIase</fullName>
        <ecNumber evidence="3">5.2.1.8</ecNumber>
    </recommendedName>
    <alternativeName>
        <fullName evidence="6">Peptidyl-prolyl cis-trans isomerase plp</fullName>
    </alternativeName>
    <alternativeName>
        <fullName evidence="7">Rotamase plp</fullName>
    </alternativeName>
</protein>
<evidence type="ECO:0000256" key="3">
    <source>
        <dbReference type="ARBA" id="ARBA00013194"/>
    </source>
</evidence>
<gene>
    <name evidence="12" type="ORF">FNB15_01330</name>
</gene>
<dbReference type="PANTHER" id="PTHR47245:SF2">
    <property type="entry name" value="PEPTIDYL-PROLYL CIS-TRANS ISOMERASE HP_0175-RELATED"/>
    <property type="match status" value="1"/>
</dbReference>
<dbReference type="GO" id="GO:0003755">
    <property type="term" value="F:peptidyl-prolyl cis-trans isomerase activity"/>
    <property type="evidence" value="ECO:0007669"/>
    <property type="project" value="UniProtKB-KW"/>
</dbReference>
<evidence type="ECO:0000256" key="7">
    <source>
        <dbReference type="ARBA" id="ARBA00031484"/>
    </source>
</evidence>
<dbReference type="SUPFAM" id="SSF54534">
    <property type="entry name" value="FKBP-like"/>
    <property type="match status" value="1"/>
</dbReference>
<dbReference type="Pfam" id="PF00639">
    <property type="entry name" value="Rotamase"/>
    <property type="match status" value="1"/>
</dbReference>
<keyword evidence="13" id="KW-1185">Reference proteome</keyword>
<keyword evidence="8 12" id="KW-0413">Isomerase</keyword>
<evidence type="ECO:0000313" key="13">
    <source>
        <dbReference type="Proteomes" id="UP000317496"/>
    </source>
</evidence>
<feature type="domain" description="PpiC" evidence="11">
    <location>
        <begin position="167"/>
        <end position="257"/>
    </location>
</feature>
<feature type="region of interest" description="Disordered" evidence="9">
    <location>
        <begin position="296"/>
        <end position="319"/>
    </location>
</feature>
<dbReference type="InterPro" id="IPR050245">
    <property type="entry name" value="PrsA_foldase"/>
</dbReference>
<evidence type="ECO:0000256" key="8">
    <source>
        <dbReference type="PROSITE-ProRule" id="PRU00278"/>
    </source>
</evidence>
<dbReference type="EMBL" id="CP041636">
    <property type="protein sequence ID" value="QDO96000.1"/>
    <property type="molecule type" value="Genomic_DNA"/>
</dbReference>
<dbReference type="Gene3D" id="1.10.8.1040">
    <property type="match status" value="1"/>
</dbReference>
<comment type="catalytic activity">
    <reaction evidence="1">
        <text>[protein]-peptidylproline (omega=180) = [protein]-peptidylproline (omega=0)</text>
        <dbReference type="Rhea" id="RHEA:16237"/>
        <dbReference type="Rhea" id="RHEA-COMP:10747"/>
        <dbReference type="Rhea" id="RHEA-COMP:10748"/>
        <dbReference type="ChEBI" id="CHEBI:83833"/>
        <dbReference type="ChEBI" id="CHEBI:83834"/>
        <dbReference type="EC" id="5.2.1.8"/>
    </reaction>
</comment>
<keyword evidence="5 8" id="KW-0697">Rotamase</keyword>
<accession>A0A516GXD7</accession>
<dbReference type="KEGG" id="fer:FNB15_01330"/>
<evidence type="ECO:0000256" key="10">
    <source>
        <dbReference type="SAM" id="SignalP"/>
    </source>
</evidence>
<dbReference type="OrthoDB" id="14196at2"/>
<dbReference type="EC" id="5.2.1.8" evidence="3"/>